<dbReference type="SUPFAM" id="SSF56219">
    <property type="entry name" value="DNase I-like"/>
    <property type="match status" value="1"/>
</dbReference>
<dbReference type="GO" id="GO:0003964">
    <property type="term" value="F:RNA-directed DNA polymerase activity"/>
    <property type="evidence" value="ECO:0007669"/>
    <property type="project" value="UniProtKB-KW"/>
</dbReference>
<dbReference type="PANTHER" id="PTHR35218:SF9">
    <property type="entry name" value="ENDONUCLEASE_EXONUCLEASE_PHOSPHATASE DOMAIN-CONTAINING PROTEIN"/>
    <property type="match status" value="1"/>
</dbReference>
<dbReference type="EMBL" id="EU162612">
    <property type="protein sequence ID" value="ABW81176.1"/>
    <property type="molecule type" value="Genomic_DNA"/>
</dbReference>
<proteinExistence type="predicted"/>
<dbReference type="Pfam" id="PF03372">
    <property type="entry name" value="Exo_endo_phos"/>
    <property type="match status" value="1"/>
</dbReference>
<accession>B2BXY9</accession>
<name>B2BXY9_9BRAS</name>
<dbReference type="Gene3D" id="3.60.10.10">
    <property type="entry name" value="Endonuclease/exonuclease/phosphatase"/>
    <property type="match status" value="1"/>
</dbReference>
<organism evidence="2">
    <name type="scientific">Arabidopsis cebennensis</name>
    <dbReference type="NCBI Taxonomy" id="97979"/>
    <lineage>
        <taxon>Eukaryota</taxon>
        <taxon>Viridiplantae</taxon>
        <taxon>Streptophyta</taxon>
        <taxon>Embryophyta</taxon>
        <taxon>Tracheophyta</taxon>
        <taxon>Spermatophyta</taxon>
        <taxon>Magnoliopsida</taxon>
        <taxon>eudicotyledons</taxon>
        <taxon>Gunneridae</taxon>
        <taxon>Pentapetalae</taxon>
        <taxon>rosids</taxon>
        <taxon>malvids</taxon>
        <taxon>Brassicales</taxon>
        <taxon>Brassicaceae</taxon>
        <taxon>Camelineae</taxon>
        <taxon>Arabidopsis</taxon>
    </lineage>
</organism>
<dbReference type="InterPro" id="IPR005135">
    <property type="entry name" value="Endo/exonuclease/phosphatase"/>
</dbReference>
<dbReference type="PANTHER" id="PTHR35218">
    <property type="entry name" value="RNASE H DOMAIN-CONTAINING PROTEIN"/>
    <property type="match status" value="1"/>
</dbReference>
<evidence type="ECO:0000259" key="1">
    <source>
        <dbReference type="Pfam" id="PF03372"/>
    </source>
</evidence>
<sequence length="464" mass="53377">MNCLLWNCRGANKPNFRCSIRYILKKFNTDILALFETHAGGDREQRSCQGLGFENSFRVDVVGQSGGLWLLWKAEVGEVTIVNSSSQFIHARIVNGVEALHLVTVYAAPSASRRSGLWEKLRDVVQAIDEPLIIGGDFNTIIRTDERIGGNGQLSPDSVAFGNWVSDLFLIDMGFKGNRYTWKRGRAASNFIAKRLDRVFCCAHSRLKWQEAFVKHLAVLSSDHTPLYIQLCLEVKRDRASDLLYSKEKLKKWNKEVFGNIQQRKDKLVQEIQAVQDFLEHNQTDDLLNKEDVLIKEFEVVLEQEEIVWFQKSREKWIALGDRNTKYFHTSTIIRRRRNQIEMLKDDEGKWVEEPEELAKMAVEYYQKLYSVEDVDSIVERLPSAGFTCLTREEISDLSKPFMSIDVENSMRGMGRFKAPGPDGYQPVFYQDCWEVVGQSVTNFVLNFFETGQLPNEANDAMLV</sequence>
<protein>
    <submittedName>
        <fullName evidence="2">Non-LTR reverse transcriptase</fullName>
    </submittedName>
</protein>
<keyword evidence="2" id="KW-0695">RNA-directed DNA polymerase</keyword>
<evidence type="ECO:0000313" key="2">
    <source>
        <dbReference type="EMBL" id="ABW81176.1"/>
    </source>
</evidence>
<gene>
    <name evidence="2" type="primary">T4B21</name>
    <name evidence="2" type="ORF">AcLINE/L1-13</name>
</gene>
<keyword evidence="2" id="KW-0548">Nucleotidyltransferase</keyword>
<dbReference type="AlphaFoldDB" id="B2BXY9"/>
<reference evidence="2" key="1">
    <citation type="submission" date="2007-09" db="EMBL/GenBank/DDBJ databases">
        <title>Evolution of a short chain dehydrogenase (tropinone-reductase-like) gene family in the Brassicaceae.</title>
        <authorList>
            <person name="Schmid K.J."/>
            <person name="Navarro-Quezada A."/>
        </authorList>
    </citation>
    <scope>NUCLEOTIDE SEQUENCE</scope>
</reference>
<feature type="domain" description="Endonuclease/exonuclease/phosphatase" evidence="1">
    <location>
        <begin position="5"/>
        <end position="224"/>
    </location>
</feature>
<keyword evidence="2" id="KW-0808">Transferase</keyword>
<dbReference type="InterPro" id="IPR036691">
    <property type="entry name" value="Endo/exonu/phosph_ase_sf"/>
</dbReference>